<evidence type="ECO:0000256" key="1">
    <source>
        <dbReference type="SAM" id="MobiDB-lite"/>
    </source>
</evidence>
<feature type="compositionally biased region" description="Basic and acidic residues" evidence="1">
    <location>
        <begin position="83"/>
        <end position="94"/>
    </location>
</feature>
<feature type="region of interest" description="Disordered" evidence="1">
    <location>
        <begin position="1114"/>
        <end position="1162"/>
    </location>
</feature>
<dbReference type="SMART" id="SM00293">
    <property type="entry name" value="PWWP"/>
    <property type="match status" value="1"/>
</dbReference>
<dbReference type="PANTHER" id="PTHR42851:SF4">
    <property type="entry name" value="PWWP DOMAIN-CONTAINING PROTEIN"/>
    <property type="match status" value="1"/>
</dbReference>
<evidence type="ECO:0000313" key="4">
    <source>
        <dbReference type="Proteomes" id="UP000507222"/>
    </source>
</evidence>
<dbReference type="PROSITE" id="PS50812">
    <property type="entry name" value="PWWP"/>
    <property type="match status" value="1"/>
</dbReference>
<dbReference type="InterPro" id="IPR000313">
    <property type="entry name" value="PWWP_dom"/>
</dbReference>
<dbReference type="Pfam" id="PF00855">
    <property type="entry name" value="PWWP"/>
    <property type="match status" value="1"/>
</dbReference>
<protein>
    <recommendedName>
        <fullName evidence="2">PWWP domain-containing protein</fullName>
    </recommendedName>
</protein>
<reference evidence="3 4" key="1">
    <citation type="submission" date="2020-05" db="EMBL/GenBank/DDBJ databases">
        <authorList>
            <person name="Campoy J."/>
            <person name="Schneeberger K."/>
            <person name="Spophaly S."/>
        </authorList>
    </citation>
    <scope>NUCLEOTIDE SEQUENCE [LARGE SCALE GENOMIC DNA]</scope>
    <source>
        <strain evidence="3">PruArmRojPasFocal</strain>
    </source>
</reference>
<dbReference type="SUPFAM" id="SSF63748">
    <property type="entry name" value="Tudor/PWWP/MBT"/>
    <property type="match status" value="1"/>
</dbReference>
<sequence length="1346" mass="146192">MDEQKEKDVPPVGTGSESTVTAGGHVAGETLAGSEACVSEGQVEGSFTEDVGEDDGGSCNGDDIMVEVLGSNVYVGGVCTSGDGEKSDDEVGRDESDEVDMGSERNVGSLGGDVGGVGEPDSVEGSIGGETQVLHIEEAEVVAREVVNSQEVIASDEKEDDSTAENGIGGSSDGALCSETQVVENEVTVIESVEVSGRGLVEVVEQETKSVVGGADALHDLKTQKAGVSDDEVWNPGIEKAAVIINEEGSNPKPLSEQTQVPAATGDVAGEDRVDTLTSQVAGKETDKIDENSSHSVEEKLVKIEPVGVSTHSSSNGPAHSVSSSLPAQVVHGGEIAVKGAHDLLTFEKDQFLKPEESVENMVHDISLVESTSVSLPTEVVPGGVVSVTDGGSPSNSVKDQHSKHEESIDKNMAHDIAQIESNTGQEMEVDSQVNDAGQVGLDGGHGEHLMSNNDVPEPAEKEQLLKSEESLEKTETAYVAPVHSNMDMEGVKEQVTDAEGVLYGGEQIEDKGQYTIGGNTEIAAADNNVLLHPNGQNLKTETLYRSSQTDIEVTDSGDIAPMDTEEVFNYASVAETNVVHEAGLKEQVTDAELDGLHGGQYTEVETEATEQPKFSEEEIIMEEAMQPGSSDILLQPRYELPPENEGLFSASDLVWGKVKSHPWWPGQIFDYTVASEKAMKYHKKDCFLVAYFGDRTFAWNEPSSLKPFRSYFPQSEKQCSSEAFQNAVNCALEEVSRRVELGLACSCIPKDVYEKIRFQIVENAGICQESSRRDEVDESASASSLECNKLLEYIKALARFPSSGSDQLELVIAKARLLAFYRLKGYCSLPEFQFCGDLLENSTDSSLSEDKINLGERDEHTIEKVTFSGPDMVKVQSSNSNKRKHNLRDGVYSKIKERSLSELMEGGIDSLDGDDWLDGKDSGGLVSPSSGKRRKGFEYHADDLTVQDGRKGLSVAKVSNTTHIPKQSFKIGECIQRVASQLTGSPIVKSNSDRPAGDGSDVAFQSSGDGHRGRAIDPTEYSSLGELLSQLQSAAEDPRNEYHFLNTIVSFFTDFRNSVAVGQQAGVELLAVDKVSGKRRKSSNSGLGLPETFEFDDMNDTYWTDRVIQNGAEEHASRRGRKINFQPVVLAQPEKSPQEGRRPYSRRRYSQGNNALPAEKPVGYVDENAPAELVLNFSEVNSVPSETKLNKMFRRFGPLRESETEVDRESSRARVVFKRSSDAEVACNSAGKFNIFGPILVNYQLNYTLSQLNYTPSIQFSASPSATTQDQEMQLVLSPHDHEMHLDLSAHDQIQLDLSTHDQMQLDLSTHDQMQLDLSAHDQMQLDLSTHDQMQLDLSTFENLV</sequence>
<evidence type="ECO:0000313" key="3">
    <source>
        <dbReference type="EMBL" id="CAB4270607.1"/>
    </source>
</evidence>
<feature type="region of interest" description="Disordered" evidence="1">
    <location>
        <begin position="385"/>
        <end position="406"/>
    </location>
</feature>
<feature type="region of interest" description="Disordered" evidence="1">
    <location>
        <begin position="987"/>
        <end position="1018"/>
    </location>
</feature>
<dbReference type="InterPro" id="IPR053063">
    <property type="entry name" value="PWWP_domain_containing_PDP"/>
</dbReference>
<dbReference type="Proteomes" id="UP000507222">
    <property type="component" value="Unassembled WGS sequence"/>
</dbReference>
<name>A0A6J5U4R0_PRUAR</name>
<feature type="region of interest" description="Disordered" evidence="1">
    <location>
        <begin position="152"/>
        <end position="175"/>
    </location>
</feature>
<accession>A0A6J5U4R0</accession>
<evidence type="ECO:0000259" key="2">
    <source>
        <dbReference type="PROSITE" id="PS50812"/>
    </source>
</evidence>
<feature type="compositionally biased region" description="Gly residues" evidence="1">
    <location>
        <begin position="109"/>
        <end position="118"/>
    </location>
</feature>
<feature type="region of interest" description="Disordered" evidence="1">
    <location>
        <begin position="1"/>
        <end position="60"/>
    </location>
</feature>
<dbReference type="CDD" id="cd05162">
    <property type="entry name" value="PWWP"/>
    <property type="match status" value="1"/>
</dbReference>
<dbReference type="Gene3D" id="2.30.30.140">
    <property type="match status" value="1"/>
</dbReference>
<feature type="domain" description="PWWP" evidence="2">
    <location>
        <begin position="651"/>
        <end position="712"/>
    </location>
</feature>
<gene>
    <name evidence="3" type="ORF">CURHAP_LOCUS16804</name>
</gene>
<feature type="region of interest" description="Disordered" evidence="1">
    <location>
        <begin position="77"/>
        <end position="123"/>
    </location>
</feature>
<dbReference type="EMBL" id="CAEKDK010000002">
    <property type="protein sequence ID" value="CAB4270607.1"/>
    <property type="molecule type" value="Genomic_DNA"/>
</dbReference>
<proteinExistence type="predicted"/>
<dbReference type="PANTHER" id="PTHR42851">
    <property type="entry name" value="ALDOLASE-RELATED"/>
    <property type="match status" value="1"/>
</dbReference>
<organism evidence="3 4">
    <name type="scientific">Prunus armeniaca</name>
    <name type="common">Apricot</name>
    <name type="synonym">Armeniaca vulgaris</name>
    <dbReference type="NCBI Taxonomy" id="36596"/>
    <lineage>
        <taxon>Eukaryota</taxon>
        <taxon>Viridiplantae</taxon>
        <taxon>Streptophyta</taxon>
        <taxon>Embryophyta</taxon>
        <taxon>Tracheophyta</taxon>
        <taxon>Spermatophyta</taxon>
        <taxon>Magnoliopsida</taxon>
        <taxon>eudicotyledons</taxon>
        <taxon>Gunneridae</taxon>
        <taxon>Pentapetalae</taxon>
        <taxon>rosids</taxon>
        <taxon>fabids</taxon>
        <taxon>Rosales</taxon>
        <taxon>Rosaceae</taxon>
        <taxon>Amygdaloideae</taxon>
        <taxon>Amygdaleae</taxon>
        <taxon>Prunus</taxon>
    </lineage>
</organism>